<organism evidence="3 4">
    <name type="scientific">Calycomorphotria hydatis</name>
    <dbReference type="NCBI Taxonomy" id="2528027"/>
    <lineage>
        <taxon>Bacteria</taxon>
        <taxon>Pseudomonadati</taxon>
        <taxon>Planctomycetota</taxon>
        <taxon>Planctomycetia</taxon>
        <taxon>Planctomycetales</taxon>
        <taxon>Planctomycetaceae</taxon>
        <taxon>Calycomorphotria</taxon>
    </lineage>
</organism>
<feature type="region of interest" description="Disordered" evidence="1">
    <location>
        <begin position="55"/>
        <end position="75"/>
    </location>
</feature>
<sequence length="162" mass="17789">MTIEFRCDHCDKLLRTSADRAGLSADCPACGTPVTVPESDRDYSDHDFEVHDYEQEDPWRESSVSQPEHVSTSNRPLESHRGIAVLLLAIFSWVIGPPIPAIIAVMLARTDLRAMDEGRMDPSGRGMTQAGYWIAWVHIILSLLTLVLICGGFLVAIAAANA</sequence>
<accession>A0A517TCS3</accession>
<name>A0A517TCS3_9PLAN</name>
<dbReference type="OrthoDB" id="278173at2"/>
<keyword evidence="2" id="KW-1133">Transmembrane helix</keyword>
<evidence type="ECO:0000313" key="3">
    <source>
        <dbReference type="EMBL" id="QDT66180.1"/>
    </source>
</evidence>
<evidence type="ECO:0000256" key="1">
    <source>
        <dbReference type="SAM" id="MobiDB-lite"/>
    </source>
</evidence>
<feature type="transmembrane region" description="Helical" evidence="2">
    <location>
        <begin position="130"/>
        <end position="160"/>
    </location>
</feature>
<keyword evidence="2" id="KW-0812">Transmembrane</keyword>
<dbReference type="RefSeq" id="WP_145265069.1">
    <property type="nucleotide sequence ID" value="NZ_CP036316.1"/>
</dbReference>
<feature type="transmembrane region" description="Helical" evidence="2">
    <location>
        <begin position="83"/>
        <end position="109"/>
    </location>
</feature>
<dbReference type="EMBL" id="CP036316">
    <property type="protein sequence ID" value="QDT66180.1"/>
    <property type="molecule type" value="Genomic_DNA"/>
</dbReference>
<keyword evidence="2" id="KW-0472">Membrane</keyword>
<dbReference type="AlphaFoldDB" id="A0A517TCS3"/>
<dbReference type="KEGG" id="chya:V22_34450"/>
<evidence type="ECO:0008006" key="5">
    <source>
        <dbReference type="Google" id="ProtNLM"/>
    </source>
</evidence>
<feature type="compositionally biased region" description="Polar residues" evidence="1">
    <location>
        <begin position="62"/>
        <end position="75"/>
    </location>
</feature>
<evidence type="ECO:0000256" key="2">
    <source>
        <dbReference type="SAM" id="Phobius"/>
    </source>
</evidence>
<proteinExistence type="predicted"/>
<dbReference type="Proteomes" id="UP000319976">
    <property type="component" value="Chromosome"/>
</dbReference>
<gene>
    <name evidence="3" type="ORF">V22_34450</name>
</gene>
<evidence type="ECO:0000313" key="4">
    <source>
        <dbReference type="Proteomes" id="UP000319976"/>
    </source>
</evidence>
<protein>
    <recommendedName>
        <fullName evidence="5">DUF4190 domain-containing protein</fullName>
    </recommendedName>
</protein>
<keyword evidence="4" id="KW-1185">Reference proteome</keyword>
<reference evidence="3 4" key="1">
    <citation type="submission" date="2019-02" db="EMBL/GenBank/DDBJ databases">
        <title>Deep-cultivation of Planctomycetes and their phenomic and genomic characterization uncovers novel biology.</title>
        <authorList>
            <person name="Wiegand S."/>
            <person name="Jogler M."/>
            <person name="Boedeker C."/>
            <person name="Pinto D."/>
            <person name="Vollmers J."/>
            <person name="Rivas-Marin E."/>
            <person name="Kohn T."/>
            <person name="Peeters S.H."/>
            <person name="Heuer A."/>
            <person name="Rast P."/>
            <person name="Oberbeckmann S."/>
            <person name="Bunk B."/>
            <person name="Jeske O."/>
            <person name="Meyerdierks A."/>
            <person name="Storesund J.E."/>
            <person name="Kallscheuer N."/>
            <person name="Luecker S."/>
            <person name="Lage O.M."/>
            <person name="Pohl T."/>
            <person name="Merkel B.J."/>
            <person name="Hornburger P."/>
            <person name="Mueller R.-W."/>
            <person name="Bruemmer F."/>
            <person name="Labrenz M."/>
            <person name="Spormann A.M."/>
            <person name="Op den Camp H."/>
            <person name="Overmann J."/>
            <person name="Amann R."/>
            <person name="Jetten M.S.M."/>
            <person name="Mascher T."/>
            <person name="Medema M.H."/>
            <person name="Devos D.P."/>
            <person name="Kaster A.-K."/>
            <person name="Ovreas L."/>
            <person name="Rohde M."/>
            <person name="Galperin M.Y."/>
            <person name="Jogler C."/>
        </authorList>
    </citation>
    <scope>NUCLEOTIDE SEQUENCE [LARGE SCALE GENOMIC DNA]</scope>
    <source>
        <strain evidence="3 4">V22</strain>
    </source>
</reference>